<dbReference type="AlphaFoldDB" id="A0A6S8LBB6"/>
<gene>
    <name evidence="2" type="ORF">DTER00134_LOCUS11264</name>
    <name evidence="3" type="ORF">DTER00134_LOCUS11265</name>
</gene>
<evidence type="ECO:0000256" key="1">
    <source>
        <dbReference type="SAM" id="MobiDB-lite"/>
    </source>
</evidence>
<reference evidence="3" key="1">
    <citation type="submission" date="2021-01" db="EMBL/GenBank/DDBJ databases">
        <authorList>
            <person name="Corre E."/>
            <person name="Pelletier E."/>
            <person name="Niang G."/>
            <person name="Scheremetjew M."/>
            <person name="Finn R."/>
            <person name="Kale V."/>
            <person name="Holt S."/>
            <person name="Cochrane G."/>
            <person name="Meng A."/>
            <person name="Brown T."/>
            <person name="Cohen L."/>
        </authorList>
    </citation>
    <scope>NUCLEOTIDE SEQUENCE</scope>
    <source>
        <strain evidence="3">CCMP1320</strain>
    </source>
</reference>
<feature type="compositionally biased region" description="Polar residues" evidence="1">
    <location>
        <begin position="55"/>
        <end position="65"/>
    </location>
</feature>
<accession>A0A6S8LBB6</accession>
<feature type="region of interest" description="Disordered" evidence="1">
    <location>
        <begin position="77"/>
        <end position="102"/>
    </location>
</feature>
<feature type="region of interest" description="Disordered" evidence="1">
    <location>
        <begin position="39"/>
        <end position="65"/>
    </location>
</feature>
<organism evidence="3">
    <name type="scientific">Dunaliella tertiolecta</name>
    <name type="common">Green alga</name>
    <dbReference type="NCBI Taxonomy" id="3047"/>
    <lineage>
        <taxon>Eukaryota</taxon>
        <taxon>Viridiplantae</taxon>
        <taxon>Chlorophyta</taxon>
        <taxon>core chlorophytes</taxon>
        <taxon>Chlorophyceae</taxon>
        <taxon>CS clade</taxon>
        <taxon>Chlamydomonadales</taxon>
        <taxon>Dunaliellaceae</taxon>
        <taxon>Dunaliella</taxon>
    </lineage>
</organism>
<dbReference type="EMBL" id="HBIP01019007">
    <property type="protein sequence ID" value="CAE0496191.1"/>
    <property type="molecule type" value="Transcribed_RNA"/>
</dbReference>
<evidence type="ECO:0000313" key="2">
    <source>
        <dbReference type="EMBL" id="CAE0496191.1"/>
    </source>
</evidence>
<protein>
    <submittedName>
        <fullName evidence="3">Uncharacterized protein</fullName>
    </submittedName>
</protein>
<dbReference type="EMBL" id="HBIP01019008">
    <property type="protein sequence ID" value="CAE0496192.1"/>
    <property type="molecule type" value="Transcribed_RNA"/>
</dbReference>
<evidence type="ECO:0000313" key="3">
    <source>
        <dbReference type="EMBL" id="CAE0496192.1"/>
    </source>
</evidence>
<sequence length="173" mass="18754">MTVKYLGHSRRLSPPCHPIISAQIPAATVNAASKRMMRQPMGSSQPAKRQRVMRASNSTTRQTKAFTSQVWGGLKQVGRPKSLKKSAFPKLPKQQPGASRGAALMSAAFEKAQPVNNYSPLPKKQSKQKVKHMGRSPNLELYALHASAVPSFTPMPHSFLGPSIPCAPSELTA</sequence>
<proteinExistence type="predicted"/>
<name>A0A6S8LBB6_DUNTE</name>